<feature type="non-terminal residue" evidence="2">
    <location>
        <position position="1"/>
    </location>
</feature>
<proteinExistence type="predicted"/>
<dbReference type="Proteomes" id="UP001211907">
    <property type="component" value="Unassembled WGS sequence"/>
</dbReference>
<feature type="compositionally biased region" description="Basic and acidic residues" evidence="1">
    <location>
        <begin position="47"/>
        <end position="60"/>
    </location>
</feature>
<feature type="region of interest" description="Disordered" evidence="1">
    <location>
        <begin position="38"/>
        <end position="77"/>
    </location>
</feature>
<evidence type="ECO:0000313" key="2">
    <source>
        <dbReference type="EMBL" id="KAJ3087856.1"/>
    </source>
</evidence>
<accession>A0AAD5SQW0</accession>
<organism evidence="2 3">
    <name type="scientific">Physocladia obscura</name>
    <dbReference type="NCBI Taxonomy" id="109957"/>
    <lineage>
        <taxon>Eukaryota</taxon>
        <taxon>Fungi</taxon>
        <taxon>Fungi incertae sedis</taxon>
        <taxon>Chytridiomycota</taxon>
        <taxon>Chytridiomycota incertae sedis</taxon>
        <taxon>Chytridiomycetes</taxon>
        <taxon>Chytridiales</taxon>
        <taxon>Chytriomycetaceae</taxon>
        <taxon>Physocladia</taxon>
    </lineage>
</organism>
<evidence type="ECO:0000313" key="3">
    <source>
        <dbReference type="Proteomes" id="UP001211907"/>
    </source>
</evidence>
<keyword evidence="3" id="KW-1185">Reference proteome</keyword>
<gene>
    <name evidence="2" type="ORF">HK100_008219</name>
</gene>
<evidence type="ECO:0000256" key="1">
    <source>
        <dbReference type="SAM" id="MobiDB-lite"/>
    </source>
</evidence>
<name>A0AAD5SQW0_9FUNG</name>
<dbReference type="AlphaFoldDB" id="A0AAD5SQW0"/>
<protein>
    <submittedName>
        <fullName evidence="2">Uncharacterized protein</fullName>
    </submittedName>
</protein>
<comment type="caution">
    <text evidence="2">The sequence shown here is derived from an EMBL/GenBank/DDBJ whole genome shotgun (WGS) entry which is preliminary data.</text>
</comment>
<sequence>GGVAAAGGGRACGGVHGAWRRGGDAVAVRQRGADGGCVRRRAGRHAGVHDERGAERRDGRAGAARGARRRPLPAPLGRRVAHFAAGHFLRHARRHPAEQLSAAGPAFLAHPEPADPRNRPDFPLCPALRARRRPARPGLLLAHSFQEC</sequence>
<dbReference type="EMBL" id="JADGJH010003970">
    <property type="protein sequence ID" value="KAJ3087856.1"/>
    <property type="molecule type" value="Genomic_DNA"/>
</dbReference>
<reference evidence="2" key="1">
    <citation type="submission" date="2020-05" db="EMBL/GenBank/DDBJ databases">
        <title>Phylogenomic resolution of chytrid fungi.</title>
        <authorList>
            <person name="Stajich J.E."/>
            <person name="Amses K."/>
            <person name="Simmons R."/>
            <person name="Seto K."/>
            <person name="Myers J."/>
            <person name="Bonds A."/>
            <person name="Quandt C.A."/>
            <person name="Barry K."/>
            <person name="Liu P."/>
            <person name="Grigoriev I."/>
            <person name="Longcore J.E."/>
            <person name="James T.Y."/>
        </authorList>
    </citation>
    <scope>NUCLEOTIDE SEQUENCE</scope>
    <source>
        <strain evidence="2">JEL0513</strain>
    </source>
</reference>